<dbReference type="EMBL" id="CP013650">
    <property type="protein sequence ID" value="ALS99061.1"/>
    <property type="molecule type" value="Genomic_DNA"/>
</dbReference>
<dbReference type="KEGG" id="lal:AT746_12835"/>
<evidence type="ECO:0000313" key="2">
    <source>
        <dbReference type="Proteomes" id="UP000068447"/>
    </source>
</evidence>
<dbReference type="Proteomes" id="UP000068447">
    <property type="component" value="Chromosome"/>
</dbReference>
<organism evidence="1 2">
    <name type="scientific">Lacimicrobium alkaliphilum</name>
    <dbReference type="NCBI Taxonomy" id="1526571"/>
    <lineage>
        <taxon>Bacteria</taxon>
        <taxon>Pseudomonadati</taxon>
        <taxon>Pseudomonadota</taxon>
        <taxon>Gammaproteobacteria</taxon>
        <taxon>Alteromonadales</taxon>
        <taxon>Alteromonadaceae</taxon>
        <taxon>Lacimicrobium</taxon>
    </lineage>
</organism>
<evidence type="ECO:0008006" key="3">
    <source>
        <dbReference type="Google" id="ProtNLM"/>
    </source>
</evidence>
<dbReference type="InterPro" id="IPR008878">
    <property type="entry name" value="Transposase_IS66_Orf2"/>
</dbReference>
<dbReference type="OrthoDB" id="4956084at2"/>
<proteinExistence type="predicted"/>
<reference evidence="1 2" key="1">
    <citation type="submission" date="2015-12" db="EMBL/GenBank/DDBJ databases">
        <title>Complete genome of Lacimicrobium alkaliphilum KCTC 32984.</title>
        <authorList>
            <person name="Kim S.-G."/>
            <person name="Lee Y.-J."/>
        </authorList>
    </citation>
    <scope>NUCLEOTIDE SEQUENCE [LARGE SCALE GENOMIC DNA]</scope>
    <source>
        <strain evidence="1 2">YelD216</strain>
    </source>
</reference>
<sequence>MRKATDGLNNIVAYDLEQEASLEQLFVFFDRSRDEDKILQCVNNGFRLYYHRLEKAPFNGPALRITN</sequence>
<dbReference type="Pfam" id="PF05717">
    <property type="entry name" value="TnpB_IS66"/>
    <property type="match status" value="1"/>
</dbReference>
<keyword evidence="2" id="KW-1185">Reference proteome</keyword>
<evidence type="ECO:0000313" key="1">
    <source>
        <dbReference type="EMBL" id="ALS99061.1"/>
    </source>
</evidence>
<name>A0A0U3BBN2_9ALTE</name>
<gene>
    <name evidence="1" type="ORF">AT746_12835</name>
</gene>
<accession>A0A0U3BBN2</accession>
<dbReference type="AlphaFoldDB" id="A0A0U3BBN2"/>
<protein>
    <recommendedName>
        <fullName evidence="3">Transposase</fullName>
    </recommendedName>
</protein>